<dbReference type="EMBL" id="BQMJ01000053">
    <property type="protein sequence ID" value="GJQ14289.1"/>
    <property type="molecule type" value="Genomic_DNA"/>
</dbReference>
<dbReference type="PRINTS" id="PR00452">
    <property type="entry name" value="SH3DOMAIN"/>
</dbReference>
<evidence type="ECO:0000259" key="5">
    <source>
        <dbReference type="PROSITE" id="PS50002"/>
    </source>
</evidence>
<sequence length="249" mass="28161">MSEAYTQFQRNAPYLLHLLQRVHEGLLSFVESFTPQQQQALVSVVLCLDAAQFGLHRVQSRLELVNRNVFEETCFDQEATEVYGDLLAVQRNLVDGFQRIVTYLSHGSRIVSPEVPSSGRISTEVTEQQGTTVNLDKSLRDSEDLDTRDSTLIGKSVEKGSGDLLRTPSGRSYMIALYDFQGQEADELSFRKGDHIQVVAYDTSGWWLGQLHDKYGLFPSNYTRKMHNRHSGALSLEESFTEQSRGIHV</sequence>
<evidence type="ECO:0000256" key="2">
    <source>
        <dbReference type="ARBA" id="ARBA00022443"/>
    </source>
</evidence>
<evidence type="ECO:0000256" key="1">
    <source>
        <dbReference type="ARBA" id="ARBA00004496"/>
    </source>
</evidence>
<dbReference type="CDD" id="cd00174">
    <property type="entry name" value="SH3"/>
    <property type="match status" value="1"/>
</dbReference>
<evidence type="ECO:0000256" key="3">
    <source>
        <dbReference type="ARBA" id="ARBA00022490"/>
    </source>
</evidence>
<dbReference type="GO" id="GO:0097320">
    <property type="term" value="P:plasma membrane tubulation"/>
    <property type="evidence" value="ECO:0007669"/>
    <property type="project" value="TreeGrafter"/>
</dbReference>
<dbReference type="InterPro" id="IPR046982">
    <property type="entry name" value="BIN3/RVS161-like"/>
</dbReference>
<organism evidence="6 7">
    <name type="scientific">Galdieria partita</name>
    <dbReference type="NCBI Taxonomy" id="83374"/>
    <lineage>
        <taxon>Eukaryota</taxon>
        <taxon>Rhodophyta</taxon>
        <taxon>Bangiophyceae</taxon>
        <taxon>Galdieriales</taxon>
        <taxon>Galdieriaceae</taxon>
        <taxon>Galdieria</taxon>
    </lineage>
</organism>
<evidence type="ECO:0000313" key="6">
    <source>
        <dbReference type="EMBL" id="GJQ14289.1"/>
    </source>
</evidence>
<comment type="subcellular location">
    <subcellularLocation>
        <location evidence="1">Cytoplasm</location>
    </subcellularLocation>
</comment>
<feature type="domain" description="SH3" evidence="5">
    <location>
        <begin position="169"/>
        <end position="228"/>
    </location>
</feature>
<dbReference type="OrthoDB" id="5340910at2759"/>
<evidence type="ECO:0000256" key="4">
    <source>
        <dbReference type="PROSITE-ProRule" id="PRU00192"/>
    </source>
</evidence>
<dbReference type="SUPFAM" id="SSF50044">
    <property type="entry name" value="SH3-domain"/>
    <property type="match status" value="1"/>
</dbReference>
<proteinExistence type="predicted"/>
<dbReference type="Proteomes" id="UP001061958">
    <property type="component" value="Unassembled WGS sequence"/>
</dbReference>
<dbReference type="PANTHER" id="PTHR47174">
    <property type="entry name" value="BRIDGING INTEGRATOR 3"/>
    <property type="match status" value="1"/>
</dbReference>
<dbReference type="InterPro" id="IPR001452">
    <property type="entry name" value="SH3_domain"/>
</dbReference>
<keyword evidence="7" id="KW-1185">Reference proteome</keyword>
<dbReference type="FunFam" id="2.30.30.40:FF:000072">
    <property type="entry name" value="Unconventional Myosin IB"/>
    <property type="match status" value="1"/>
</dbReference>
<gene>
    <name evidence="6" type="ORF">GpartN1_g6080.t1</name>
</gene>
<dbReference type="Gene3D" id="2.30.30.40">
    <property type="entry name" value="SH3 Domains"/>
    <property type="match status" value="1"/>
</dbReference>
<dbReference type="GO" id="GO:0005737">
    <property type="term" value="C:cytoplasm"/>
    <property type="evidence" value="ECO:0007669"/>
    <property type="project" value="UniProtKB-SubCell"/>
</dbReference>
<dbReference type="GO" id="GO:0015629">
    <property type="term" value="C:actin cytoskeleton"/>
    <property type="evidence" value="ECO:0007669"/>
    <property type="project" value="TreeGrafter"/>
</dbReference>
<dbReference type="PROSITE" id="PS50002">
    <property type="entry name" value="SH3"/>
    <property type="match status" value="1"/>
</dbReference>
<evidence type="ECO:0000313" key="7">
    <source>
        <dbReference type="Proteomes" id="UP001061958"/>
    </source>
</evidence>
<reference evidence="6" key="1">
    <citation type="journal article" date="2022" name="Proc. Natl. Acad. Sci. U.S.A.">
        <title>Life cycle and functional genomics of the unicellular red alga Galdieria for elucidating algal and plant evolution and industrial use.</title>
        <authorList>
            <person name="Hirooka S."/>
            <person name="Itabashi T."/>
            <person name="Ichinose T.M."/>
            <person name="Onuma R."/>
            <person name="Fujiwara T."/>
            <person name="Yamashita S."/>
            <person name="Jong L.W."/>
            <person name="Tomita R."/>
            <person name="Iwane A.H."/>
            <person name="Miyagishima S.Y."/>
        </authorList>
    </citation>
    <scope>NUCLEOTIDE SEQUENCE</scope>
    <source>
        <strain evidence="6">NBRC 102759</strain>
    </source>
</reference>
<keyword evidence="2 4" id="KW-0728">SH3 domain</keyword>
<name>A0A9C7USL2_9RHOD</name>
<dbReference type="AlphaFoldDB" id="A0A9C7USL2"/>
<keyword evidence="3" id="KW-0963">Cytoplasm</keyword>
<dbReference type="PANTHER" id="PTHR47174:SF3">
    <property type="entry name" value="BRIDGING INTEGRATOR 3"/>
    <property type="match status" value="1"/>
</dbReference>
<dbReference type="GO" id="GO:0008289">
    <property type="term" value="F:lipid binding"/>
    <property type="evidence" value="ECO:0007669"/>
    <property type="project" value="TreeGrafter"/>
</dbReference>
<dbReference type="SMART" id="SM00326">
    <property type="entry name" value="SH3"/>
    <property type="match status" value="1"/>
</dbReference>
<dbReference type="InterPro" id="IPR036028">
    <property type="entry name" value="SH3-like_dom_sf"/>
</dbReference>
<protein>
    <recommendedName>
        <fullName evidence="5">SH3 domain-containing protein</fullName>
    </recommendedName>
</protein>
<accession>A0A9C7USL2</accession>
<reference evidence="6" key="2">
    <citation type="submission" date="2022-01" db="EMBL/GenBank/DDBJ databases">
        <authorList>
            <person name="Hirooka S."/>
            <person name="Miyagishima S.Y."/>
        </authorList>
    </citation>
    <scope>NUCLEOTIDE SEQUENCE</scope>
    <source>
        <strain evidence="6">NBRC 102759</strain>
    </source>
</reference>
<dbReference type="GO" id="GO:0051666">
    <property type="term" value="P:actin cortical patch localization"/>
    <property type="evidence" value="ECO:0007669"/>
    <property type="project" value="InterPro"/>
</dbReference>
<dbReference type="Pfam" id="PF00018">
    <property type="entry name" value="SH3_1"/>
    <property type="match status" value="1"/>
</dbReference>
<dbReference type="GO" id="GO:0006897">
    <property type="term" value="P:endocytosis"/>
    <property type="evidence" value="ECO:0007669"/>
    <property type="project" value="InterPro"/>
</dbReference>
<comment type="caution">
    <text evidence="6">The sequence shown here is derived from an EMBL/GenBank/DDBJ whole genome shotgun (WGS) entry which is preliminary data.</text>
</comment>